<evidence type="ECO:0000256" key="1">
    <source>
        <dbReference type="SAM" id="MobiDB-lite"/>
    </source>
</evidence>
<reference evidence="2 3" key="1">
    <citation type="journal article" date="2021" name="Elife">
        <title>Chloroplast acquisition without the gene transfer in kleptoplastic sea slugs, Plakobranchus ocellatus.</title>
        <authorList>
            <person name="Maeda T."/>
            <person name="Takahashi S."/>
            <person name="Yoshida T."/>
            <person name="Shimamura S."/>
            <person name="Takaki Y."/>
            <person name="Nagai Y."/>
            <person name="Toyoda A."/>
            <person name="Suzuki Y."/>
            <person name="Arimoto A."/>
            <person name="Ishii H."/>
            <person name="Satoh N."/>
            <person name="Nishiyama T."/>
            <person name="Hasebe M."/>
            <person name="Maruyama T."/>
            <person name="Minagawa J."/>
            <person name="Obokata J."/>
            <person name="Shigenobu S."/>
        </authorList>
    </citation>
    <scope>NUCLEOTIDE SEQUENCE [LARGE SCALE GENOMIC DNA]</scope>
</reference>
<protein>
    <recommendedName>
        <fullName evidence="4">DET1- and DDB1-associated protein 1</fullName>
    </recommendedName>
</protein>
<evidence type="ECO:0000313" key="3">
    <source>
        <dbReference type="Proteomes" id="UP000735302"/>
    </source>
</evidence>
<accession>A0AAV4A2Z8</accession>
<dbReference type="EMBL" id="BLXT01003182">
    <property type="protein sequence ID" value="GFO00999.1"/>
    <property type="molecule type" value="Genomic_DNA"/>
</dbReference>
<name>A0AAV4A2Z8_9GAST</name>
<comment type="caution">
    <text evidence="2">The sequence shown here is derived from an EMBL/GenBank/DDBJ whole genome shotgun (WGS) entry which is preliminary data.</text>
</comment>
<evidence type="ECO:0008006" key="4">
    <source>
        <dbReference type="Google" id="ProtNLM"/>
    </source>
</evidence>
<dbReference type="AlphaFoldDB" id="A0AAV4A2Z8"/>
<sequence length="93" mass="10421">MVQESNKPSNSSVIYMYVCSVFNEHLRQIRHSYNKGLPRKFRKKGTDVMSDSVRTTGSLLYRERPEAAEPETGVEGSNARDNQANLPDTGGKS</sequence>
<evidence type="ECO:0000313" key="2">
    <source>
        <dbReference type="EMBL" id="GFO00999.1"/>
    </source>
</evidence>
<gene>
    <name evidence="2" type="ORF">PoB_002750400</name>
</gene>
<dbReference type="Proteomes" id="UP000735302">
    <property type="component" value="Unassembled WGS sequence"/>
</dbReference>
<proteinExistence type="predicted"/>
<keyword evidence="3" id="KW-1185">Reference proteome</keyword>
<organism evidence="2 3">
    <name type="scientific">Plakobranchus ocellatus</name>
    <dbReference type="NCBI Taxonomy" id="259542"/>
    <lineage>
        <taxon>Eukaryota</taxon>
        <taxon>Metazoa</taxon>
        <taxon>Spiralia</taxon>
        <taxon>Lophotrochozoa</taxon>
        <taxon>Mollusca</taxon>
        <taxon>Gastropoda</taxon>
        <taxon>Heterobranchia</taxon>
        <taxon>Euthyneura</taxon>
        <taxon>Panpulmonata</taxon>
        <taxon>Sacoglossa</taxon>
        <taxon>Placobranchoidea</taxon>
        <taxon>Plakobranchidae</taxon>
        <taxon>Plakobranchus</taxon>
    </lineage>
</organism>
<feature type="region of interest" description="Disordered" evidence="1">
    <location>
        <begin position="43"/>
        <end position="93"/>
    </location>
</feature>